<feature type="transmembrane region" description="Helical" evidence="7">
    <location>
        <begin position="227"/>
        <end position="250"/>
    </location>
</feature>
<feature type="signal peptide" evidence="8">
    <location>
        <begin position="1"/>
        <end position="23"/>
    </location>
</feature>
<keyword evidence="11" id="KW-1185">Reference proteome</keyword>
<reference evidence="10" key="2">
    <citation type="submission" date="2020-05" db="UniProtKB">
        <authorList>
            <consortium name="EnsemblMetazoa"/>
        </authorList>
    </citation>
    <scope>IDENTIFICATION</scope>
    <source>
        <strain evidence="10">USDA</strain>
    </source>
</reference>
<dbReference type="KEGG" id="scac:106085684"/>
<feature type="transmembrane region" description="Helical" evidence="7">
    <location>
        <begin position="387"/>
        <end position="408"/>
    </location>
</feature>
<comment type="subcellular location">
    <subcellularLocation>
        <location evidence="1">Membrane</location>
        <topology evidence="1">Multi-pass membrane protein</topology>
    </subcellularLocation>
</comment>
<evidence type="ECO:0000256" key="2">
    <source>
        <dbReference type="ARBA" id="ARBA00006528"/>
    </source>
</evidence>
<comment type="similarity">
    <text evidence="2">Belongs to the bile acid:sodium symporter (BASS) (TC 2.A.28) family.</text>
</comment>
<accession>A0A1I8PV68</accession>
<evidence type="ECO:0000256" key="7">
    <source>
        <dbReference type="SAM" id="Phobius"/>
    </source>
</evidence>
<gene>
    <name evidence="10" type="primary">106085684</name>
</gene>
<dbReference type="InterPro" id="IPR004710">
    <property type="entry name" value="Bilac:Na_transpt"/>
</dbReference>
<dbReference type="PANTHER" id="PTHR10361:SF28">
    <property type="entry name" value="P3 PROTEIN-RELATED"/>
    <property type="match status" value="1"/>
</dbReference>
<dbReference type="OrthoDB" id="203097at2759"/>
<dbReference type="EnsemblMetazoa" id="SCAU011416-RK">
    <property type="protein sequence ID" value="SCAU011416-PK"/>
    <property type="gene ID" value="SCAU011416"/>
</dbReference>
<dbReference type="Gene3D" id="1.20.1530.20">
    <property type="match status" value="1"/>
</dbReference>
<dbReference type="GO" id="GO:0016020">
    <property type="term" value="C:membrane"/>
    <property type="evidence" value="ECO:0007669"/>
    <property type="project" value="UniProtKB-SubCell"/>
</dbReference>
<dbReference type="EnsemblMetazoa" id="SCAU011416-RE">
    <property type="protein sequence ID" value="SCAU011416-PE"/>
    <property type="gene ID" value="SCAU011416"/>
</dbReference>
<sequence>MNSLKNLLVLSVLITQLLDLSHTQSIINGTSPLEDEVLFTLDDFGSGPAWSVSFSEKKLNMSMTDVNIIQLTITDIDPAWGSDYEFHILAEDNEVVLLTQNVIKSKDIKPGDTTWHGNFTAEGLFIGHSPIYVELRRPQQQPEVALEKLQLIVLRKIGTMDYVFQILVGIFVMALYTNFGAVLELDALKQILIRPIGPLIGFLGQFVVMPVLSFFIGYLLFRDMIELRLGLFFTGSTPGGGASNIFTVVLNGNLNLSITMTAISNLAAFGMMPLWIFTLGALIFKDGNLVVPYKTIATMSFSLVIPLSIGIAMQKYYPNMAKKMSKLLKPFAFGFILIIMVFAFTVNSYMFKLFSWKILIASSALPWIGYVIGWLMAIICRQSPRDALTIAIETGIQNTGIAIFMLNFALPQPQADMTSAVPVASSMVTPLPLLVIYVIRKIFCRSSMERVEKSSSAITKDTKLAEIEAMMEKSEKSDWHK</sequence>
<dbReference type="InterPro" id="IPR002657">
    <property type="entry name" value="BilAc:Na_symport/Acr3"/>
</dbReference>
<dbReference type="GO" id="GO:0015293">
    <property type="term" value="F:symporter activity"/>
    <property type="evidence" value="ECO:0007669"/>
    <property type="project" value="UniProtKB-KW"/>
</dbReference>
<dbReference type="EnsemblMetazoa" id="SCAU011416-RB">
    <property type="protein sequence ID" value="SCAU011416-PB"/>
    <property type="gene ID" value="SCAU011416"/>
</dbReference>
<feature type="transmembrane region" description="Helical" evidence="7">
    <location>
        <begin position="296"/>
        <end position="315"/>
    </location>
</feature>
<reference evidence="9 11" key="1">
    <citation type="submission" date="2015-05" db="EMBL/GenBank/DDBJ databases">
        <authorList>
            <person name="Wilson R.K."/>
            <person name="Warren W.C."/>
            <person name="Olafson P."/>
        </authorList>
    </citation>
    <scope>NUCLEOTIDE SEQUENCE [LARGE SCALE GENOMIC DNA]</scope>
    <source>
        <strain evidence="9 11">USDA</strain>
    </source>
</reference>
<evidence type="ECO:0000313" key="10">
    <source>
        <dbReference type="EnsemblMetazoa" id="SCAU011416-PH"/>
    </source>
</evidence>
<feature type="chain" id="PRO_5014271826" evidence="8">
    <location>
        <begin position="24"/>
        <end position="481"/>
    </location>
</feature>
<evidence type="ECO:0000256" key="4">
    <source>
        <dbReference type="ARBA" id="ARBA00022847"/>
    </source>
</evidence>
<feature type="transmembrane region" description="Helical" evidence="7">
    <location>
        <begin position="195"/>
        <end position="221"/>
    </location>
</feature>
<evidence type="ECO:0000313" key="9">
    <source>
        <dbReference type="EnsemblMetazoa" id="SCAU011416-PE"/>
    </source>
</evidence>
<dbReference type="EnsemblMetazoa" id="SCAU011416-RD">
    <property type="protein sequence ID" value="SCAU011416-PD"/>
    <property type="gene ID" value="SCAU011416"/>
</dbReference>
<evidence type="ECO:0000313" key="11">
    <source>
        <dbReference type="Proteomes" id="UP000095300"/>
    </source>
</evidence>
<evidence type="ECO:0000256" key="6">
    <source>
        <dbReference type="ARBA" id="ARBA00023136"/>
    </source>
</evidence>
<dbReference type="STRING" id="35570.A0A1I8PV68"/>
<dbReference type="EnsemblMetazoa" id="SCAU011416-RC">
    <property type="protein sequence ID" value="SCAU011416-PC"/>
    <property type="gene ID" value="SCAU011416"/>
</dbReference>
<dbReference type="EnsemblMetazoa" id="SCAU011416-RF">
    <property type="protein sequence ID" value="SCAU011416-PF"/>
    <property type="gene ID" value="SCAU011416"/>
</dbReference>
<dbReference type="InterPro" id="IPR038770">
    <property type="entry name" value="Na+/solute_symporter_sf"/>
</dbReference>
<keyword evidence="5 7" id="KW-1133">Transmembrane helix</keyword>
<keyword evidence="3 7" id="KW-0812">Transmembrane</keyword>
<dbReference type="EnsemblMetazoa" id="SCAU011416-RJ">
    <property type="protein sequence ID" value="SCAU011416-PJ"/>
    <property type="gene ID" value="SCAU011416"/>
</dbReference>
<dbReference type="EnsemblMetazoa" id="SCAU011416-RH">
    <property type="protein sequence ID" value="SCAU011416-PH"/>
    <property type="gene ID" value="SCAU011416"/>
</dbReference>
<feature type="transmembrane region" description="Helical" evidence="7">
    <location>
        <begin position="420"/>
        <end position="439"/>
    </location>
</feature>
<organism evidence="10 11">
    <name type="scientific">Stomoxys calcitrans</name>
    <name type="common">Stable fly</name>
    <name type="synonym">Conops calcitrans</name>
    <dbReference type="NCBI Taxonomy" id="35570"/>
    <lineage>
        <taxon>Eukaryota</taxon>
        <taxon>Metazoa</taxon>
        <taxon>Ecdysozoa</taxon>
        <taxon>Arthropoda</taxon>
        <taxon>Hexapoda</taxon>
        <taxon>Insecta</taxon>
        <taxon>Pterygota</taxon>
        <taxon>Neoptera</taxon>
        <taxon>Endopterygota</taxon>
        <taxon>Diptera</taxon>
        <taxon>Brachycera</taxon>
        <taxon>Muscomorpha</taxon>
        <taxon>Muscoidea</taxon>
        <taxon>Muscidae</taxon>
        <taxon>Stomoxys</taxon>
    </lineage>
</organism>
<dbReference type="PANTHER" id="PTHR10361">
    <property type="entry name" value="SODIUM-BILE ACID COTRANSPORTER"/>
    <property type="match status" value="1"/>
</dbReference>
<evidence type="ECO:0000256" key="5">
    <source>
        <dbReference type="ARBA" id="ARBA00022989"/>
    </source>
</evidence>
<keyword evidence="4" id="KW-0813">Transport</keyword>
<dbReference type="Pfam" id="PF01758">
    <property type="entry name" value="SBF"/>
    <property type="match status" value="1"/>
</dbReference>
<evidence type="ECO:0000256" key="1">
    <source>
        <dbReference type="ARBA" id="ARBA00004141"/>
    </source>
</evidence>
<keyword evidence="4" id="KW-0769">Symport</keyword>
<dbReference type="EnsemblMetazoa" id="SCAU011416-RA">
    <property type="protein sequence ID" value="SCAU011416-PA"/>
    <property type="gene ID" value="SCAU011416"/>
</dbReference>
<name>A0A1I8PV68_STOCA</name>
<dbReference type="VEuPathDB" id="VectorBase:SCAU011416"/>
<feature type="transmembrane region" description="Helical" evidence="7">
    <location>
        <begin position="162"/>
        <end position="183"/>
    </location>
</feature>
<dbReference type="Proteomes" id="UP000095300">
    <property type="component" value="Unassembled WGS sequence"/>
</dbReference>
<feature type="transmembrane region" description="Helical" evidence="7">
    <location>
        <begin position="358"/>
        <end position="380"/>
    </location>
</feature>
<feature type="transmembrane region" description="Helical" evidence="7">
    <location>
        <begin position="327"/>
        <end position="346"/>
    </location>
</feature>
<feature type="transmembrane region" description="Helical" evidence="7">
    <location>
        <begin position="262"/>
        <end position="284"/>
    </location>
</feature>
<dbReference type="EnsemblMetazoa" id="SCAU011416-RI">
    <property type="protein sequence ID" value="SCAU011416-PI"/>
    <property type="gene ID" value="SCAU011416"/>
</dbReference>
<dbReference type="AlphaFoldDB" id="A0A1I8PV68"/>
<keyword evidence="8" id="KW-0732">Signal</keyword>
<protein>
    <submittedName>
        <fullName evidence="10">Uncharacterized protein</fullName>
    </submittedName>
</protein>
<dbReference type="EnsemblMetazoa" id="SCAU011416-RG">
    <property type="protein sequence ID" value="SCAU011416-PG"/>
    <property type="gene ID" value="SCAU011416"/>
</dbReference>
<proteinExistence type="inferred from homology"/>
<keyword evidence="6 7" id="KW-0472">Membrane</keyword>
<evidence type="ECO:0000256" key="8">
    <source>
        <dbReference type="SAM" id="SignalP"/>
    </source>
</evidence>
<evidence type="ECO:0000256" key="3">
    <source>
        <dbReference type="ARBA" id="ARBA00022692"/>
    </source>
</evidence>